<keyword evidence="3" id="KW-0378">Hydrolase</keyword>
<dbReference type="AlphaFoldDB" id="A0A1A6C4N9"/>
<dbReference type="GO" id="GO:0016787">
    <property type="term" value="F:hydrolase activity"/>
    <property type="evidence" value="ECO:0007669"/>
    <property type="project" value="UniProtKB-KW"/>
</dbReference>
<organism evidence="3 4">
    <name type="scientific">Acidihalobacter prosperus</name>
    <dbReference type="NCBI Taxonomy" id="160660"/>
    <lineage>
        <taxon>Bacteria</taxon>
        <taxon>Pseudomonadati</taxon>
        <taxon>Pseudomonadota</taxon>
        <taxon>Gammaproteobacteria</taxon>
        <taxon>Chromatiales</taxon>
        <taxon>Ectothiorhodospiraceae</taxon>
        <taxon>Acidihalobacter</taxon>
    </lineage>
</organism>
<evidence type="ECO:0000259" key="2">
    <source>
        <dbReference type="SMART" id="SM00849"/>
    </source>
</evidence>
<dbReference type="InterPro" id="IPR036866">
    <property type="entry name" value="RibonucZ/Hydroxyglut_hydro"/>
</dbReference>
<dbReference type="GO" id="GO:0070813">
    <property type="term" value="P:hydrogen sulfide metabolic process"/>
    <property type="evidence" value="ECO:0007669"/>
    <property type="project" value="TreeGrafter"/>
</dbReference>
<comment type="caution">
    <text evidence="3">The sequence shown here is derived from an EMBL/GenBank/DDBJ whole genome shotgun (WGS) entry which is preliminary data.</text>
</comment>
<accession>A0A1A6C4N9</accession>
<dbReference type="SMART" id="SM00849">
    <property type="entry name" value="Lactamase_B"/>
    <property type="match status" value="1"/>
</dbReference>
<keyword evidence="1" id="KW-0479">Metal-binding</keyword>
<gene>
    <name evidence="3" type="ORF">Thpro_021847</name>
</gene>
<evidence type="ECO:0000313" key="4">
    <source>
        <dbReference type="Proteomes" id="UP000029273"/>
    </source>
</evidence>
<dbReference type="EMBL" id="JQSG02000003">
    <property type="protein sequence ID" value="OBS09519.1"/>
    <property type="molecule type" value="Genomic_DNA"/>
</dbReference>
<name>A0A1A6C4N9_9GAMM</name>
<dbReference type="InterPro" id="IPR044528">
    <property type="entry name" value="POD-like_MBL-fold"/>
</dbReference>
<dbReference type="GO" id="GO:0006749">
    <property type="term" value="P:glutathione metabolic process"/>
    <property type="evidence" value="ECO:0007669"/>
    <property type="project" value="InterPro"/>
</dbReference>
<protein>
    <submittedName>
        <fullName evidence="3">Zn-dependent hydrolase</fullName>
    </submittedName>
</protein>
<sequence length="236" mass="25468">MGLFRQLFDDDSSTLSYLIADEVSREALIIDPVLGQVARDLALIRECGLTLRHVVETHVHADHVTGAARLREATGASVVVGAAAGVDCADRAIGNGETLQLGGETLIAMATPGHTRGCTSYRWRDRVFTGDTLLIGGCGRTDFQQGDAGQLYDSLQRLLALPGETLVYPAHDYAGRRVSCIDEERRLNSRIAGRDREAFVALMGGLRLPYPRRIDEALPANEACGRARRKAAAAPV</sequence>
<dbReference type="OrthoDB" id="9784009at2"/>
<evidence type="ECO:0000313" key="3">
    <source>
        <dbReference type="EMBL" id="OBS09519.1"/>
    </source>
</evidence>
<dbReference type="CDD" id="cd07724">
    <property type="entry name" value="POD-like_MBL-fold"/>
    <property type="match status" value="1"/>
</dbReference>
<dbReference type="Proteomes" id="UP000029273">
    <property type="component" value="Unassembled WGS sequence"/>
</dbReference>
<feature type="domain" description="Metallo-beta-lactamase" evidence="2">
    <location>
        <begin position="13"/>
        <end position="171"/>
    </location>
</feature>
<dbReference type="Pfam" id="PF00753">
    <property type="entry name" value="Lactamase_B"/>
    <property type="match status" value="1"/>
</dbReference>
<dbReference type="GO" id="GO:0050313">
    <property type="term" value="F:sulfur dioxygenase activity"/>
    <property type="evidence" value="ECO:0007669"/>
    <property type="project" value="InterPro"/>
</dbReference>
<dbReference type="PANTHER" id="PTHR43084">
    <property type="entry name" value="PERSULFIDE DIOXYGENASE ETHE1"/>
    <property type="match status" value="1"/>
</dbReference>
<dbReference type="InterPro" id="IPR001279">
    <property type="entry name" value="Metallo-B-lactamas"/>
</dbReference>
<dbReference type="RefSeq" id="WP_038087883.1">
    <property type="nucleotide sequence ID" value="NZ_JQSG02000003.1"/>
</dbReference>
<dbReference type="SUPFAM" id="SSF56281">
    <property type="entry name" value="Metallo-hydrolase/oxidoreductase"/>
    <property type="match status" value="1"/>
</dbReference>
<dbReference type="Gene3D" id="3.60.15.10">
    <property type="entry name" value="Ribonuclease Z/Hydroxyacylglutathione hydrolase-like"/>
    <property type="match status" value="1"/>
</dbReference>
<reference evidence="3 4" key="1">
    <citation type="journal article" date="2014" name="Genome Announc.">
        <title>Draft Genome Sequence of the Iron-Oxidizing, Acidophilic, and Halotolerant 'Thiobacillus prosperus' Type Strain DSM 5130.</title>
        <authorList>
            <person name="Ossandon F.J."/>
            <person name="Cardenas J.P."/>
            <person name="Corbett M."/>
            <person name="Quatrini R."/>
            <person name="Holmes D.S."/>
            <person name="Watkin E."/>
        </authorList>
    </citation>
    <scope>NUCLEOTIDE SEQUENCE [LARGE SCALE GENOMIC DNA]</scope>
    <source>
        <strain evidence="3 4">DSM 5130</strain>
    </source>
</reference>
<evidence type="ECO:0000256" key="1">
    <source>
        <dbReference type="ARBA" id="ARBA00022723"/>
    </source>
</evidence>
<dbReference type="PANTHER" id="PTHR43084:SF1">
    <property type="entry name" value="PERSULFIDE DIOXYGENASE ETHE1, MITOCHONDRIAL"/>
    <property type="match status" value="1"/>
</dbReference>
<dbReference type="InterPro" id="IPR051682">
    <property type="entry name" value="Mito_Persulfide_Diox"/>
</dbReference>
<dbReference type="GO" id="GO:0046872">
    <property type="term" value="F:metal ion binding"/>
    <property type="evidence" value="ECO:0007669"/>
    <property type="project" value="UniProtKB-KW"/>
</dbReference>
<proteinExistence type="predicted"/>
<keyword evidence="4" id="KW-1185">Reference proteome</keyword>